<gene>
    <name evidence="1" type="ORF">HFA01_04530</name>
</gene>
<evidence type="ECO:0000313" key="1">
    <source>
        <dbReference type="EMBL" id="GEN52191.1"/>
    </source>
</evidence>
<name>A0A511WNX1_9BACI</name>
<dbReference type="AlphaFoldDB" id="A0A511WNX1"/>
<accession>A0A511WNX1</accession>
<organism evidence="1 2">
    <name type="scientific">Halobacillus faecis</name>
    <dbReference type="NCBI Taxonomy" id="360184"/>
    <lineage>
        <taxon>Bacteria</taxon>
        <taxon>Bacillati</taxon>
        <taxon>Bacillota</taxon>
        <taxon>Bacilli</taxon>
        <taxon>Bacillales</taxon>
        <taxon>Bacillaceae</taxon>
        <taxon>Halobacillus</taxon>
    </lineage>
</organism>
<protein>
    <submittedName>
        <fullName evidence="1">Uncharacterized protein</fullName>
    </submittedName>
</protein>
<comment type="caution">
    <text evidence="1">The sequence shown here is derived from an EMBL/GenBank/DDBJ whole genome shotgun (WGS) entry which is preliminary data.</text>
</comment>
<keyword evidence="2" id="KW-1185">Reference proteome</keyword>
<proteinExistence type="predicted"/>
<sequence length="77" mass="8619">MVTGVILRKVMLNIHMFLISRAIMANLRFKHILIKETGHSINGGTVGKGGKTSVHLQEGLEVRLLYLLGRRIGWIVL</sequence>
<dbReference type="EMBL" id="BJYD01000004">
    <property type="protein sequence ID" value="GEN52191.1"/>
    <property type="molecule type" value="Genomic_DNA"/>
</dbReference>
<evidence type="ECO:0000313" key="2">
    <source>
        <dbReference type="Proteomes" id="UP000321886"/>
    </source>
</evidence>
<dbReference type="Proteomes" id="UP000321886">
    <property type="component" value="Unassembled WGS sequence"/>
</dbReference>
<reference evidence="1 2" key="1">
    <citation type="submission" date="2019-07" db="EMBL/GenBank/DDBJ databases">
        <title>Whole genome shotgun sequence of Halobacillus faecis NBRC 103569.</title>
        <authorList>
            <person name="Hosoyama A."/>
            <person name="Uohara A."/>
            <person name="Ohji S."/>
            <person name="Ichikawa N."/>
        </authorList>
    </citation>
    <scope>NUCLEOTIDE SEQUENCE [LARGE SCALE GENOMIC DNA]</scope>
    <source>
        <strain evidence="1 2">NBRC 103569</strain>
    </source>
</reference>